<protein>
    <submittedName>
        <fullName evidence="2">GMP synthase (Glutamine-hydrolysing)</fullName>
    </submittedName>
</protein>
<gene>
    <name evidence="2" type="ORF">EDC64_10898</name>
</gene>
<dbReference type="PANTHER" id="PTHR42695">
    <property type="entry name" value="GLUTAMINE AMIDOTRANSFERASE YLR126C-RELATED"/>
    <property type="match status" value="1"/>
</dbReference>
<dbReference type="InterPro" id="IPR017926">
    <property type="entry name" value="GATASE"/>
</dbReference>
<dbReference type="Gene3D" id="3.40.50.880">
    <property type="match status" value="1"/>
</dbReference>
<dbReference type="NCBIfam" id="NF005072">
    <property type="entry name" value="PRK06490.1"/>
    <property type="match status" value="1"/>
</dbReference>
<feature type="domain" description="Glutamine amidotransferase" evidence="1">
    <location>
        <begin position="63"/>
        <end position="197"/>
    </location>
</feature>
<dbReference type="CDD" id="cd01741">
    <property type="entry name" value="GATase1_1"/>
    <property type="match status" value="1"/>
</dbReference>
<keyword evidence="3" id="KW-1185">Reference proteome</keyword>
<evidence type="ECO:0000259" key="1">
    <source>
        <dbReference type="Pfam" id="PF00117"/>
    </source>
</evidence>
<dbReference type="InterPro" id="IPR029062">
    <property type="entry name" value="Class_I_gatase-like"/>
</dbReference>
<dbReference type="EMBL" id="SMAI01000008">
    <property type="protein sequence ID" value="TCT03932.1"/>
    <property type="molecule type" value="Genomic_DNA"/>
</dbReference>
<comment type="caution">
    <text evidence="2">The sequence shown here is derived from an EMBL/GenBank/DDBJ whole genome shotgun (WGS) entry which is preliminary data.</text>
</comment>
<accession>A0A4R3LTQ2</accession>
<sequence length="254" mass="28028">MDRETIDEIRDDIEPGSPAAAGRILVIMHQAHSVPGRIGQRLEARGFELDPCRPAIGDPLPKSLSGHDGVIVFGGPMSANDPSPFIREEIEFVGRVMAQDKPLLGVCLGAQLMATQLGARVSQHAEGLCEMGYYPVRPTPLGQSLLPWPSHVYHWHSEGFDLPAGAELLAEGDVFPNQAFRYGRHAYALQFHPEVTQEMMCRWTVRGAERLKRPGAQPAEAHFSGWSQYDPAVCHWLDRFLDAWVGLTVADTKG</sequence>
<dbReference type="GO" id="GO:0005829">
    <property type="term" value="C:cytosol"/>
    <property type="evidence" value="ECO:0007669"/>
    <property type="project" value="TreeGrafter"/>
</dbReference>
<dbReference type="RefSeq" id="WP_338023407.1">
    <property type="nucleotide sequence ID" value="NZ_SMAI01000008.1"/>
</dbReference>
<dbReference type="PANTHER" id="PTHR42695:SF5">
    <property type="entry name" value="GLUTAMINE AMIDOTRANSFERASE YLR126C-RELATED"/>
    <property type="match status" value="1"/>
</dbReference>
<name>A0A4R3LTQ2_9HYPH</name>
<dbReference type="AlphaFoldDB" id="A0A4R3LTQ2"/>
<evidence type="ECO:0000313" key="2">
    <source>
        <dbReference type="EMBL" id="TCT03932.1"/>
    </source>
</evidence>
<evidence type="ECO:0000313" key="3">
    <source>
        <dbReference type="Proteomes" id="UP000294664"/>
    </source>
</evidence>
<proteinExistence type="predicted"/>
<dbReference type="Pfam" id="PF00117">
    <property type="entry name" value="GATase"/>
    <property type="match status" value="1"/>
</dbReference>
<dbReference type="SUPFAM" id="SSF52317">
    <property type="entry name" value="Class I glutamine amidotransferase-like"/>
    <property type="match status" value="1"/>
</dbReference>
<dbReference type="PROSITE" id="PS51273">
    <property type="entry name" value="GATASE_TYPE_1"/>
    <property type="match status" value="1"/>
</dbReference>
<dbReference type="InterPro" id="IPR044992">
    <property type="entry name" value="ChyE-like"/>
</dbReference>
<organism evidence="2 3">
    <name type="scientific">Aquabacter spiritensis</name>
    <dbReference type="NCBI Taxonomy" id="933073"/>
    <lineage>
        <taxon>Bacteria</taxon>
        <taxon>Pseudomonadati</taxon>
        <taxon>Pseudomonadota</taxon>
        <taxon>Alphaproteobacteria</taxon>
        <taxon>Hyphomicrobiales</taxon>
        <taxon>Xanthobacteraceae</taxon>
        <taxon>Aquabacter</taxon>
    </lineage>
</organism>
<reference evidence="2 3" key="1">
    <citation type="submission" date="2019-03" db="EMBL/GenBank/DDBJ databases">
        <title>Genomic Encyclopedia of Type Strains, Phase IV (KMG-IV): sequencing the most valuable type-strain genomes for metagenomic binning, comparative biology and taxonomic classification.</title>
        <authorList>
            <person name="Goeker M."/>
        </authorList>
    </citation>
    <scope>NUCLEOTIDE SEQUENCE [LARGE SCALE GENOMIC DNA]</scope>
    <source>
        <strain evidence="2 3">DSM 9035</strain>
    </source>
</reference>
<dbReference type="FunFam" id="3.40.50.880:FF:000033">
    <property type="entry name" value="Glutamine amidotransferase class-I"/>
    <property type="match status" value="1"/>
</dbReference>
<dbReference type="Proteomes" id="UP000294664">
    <property type="component" value="Unassembled WGS sequence"/>
</dbReference>